<dbReference type="InterPro" id="IPR015424">
    <property type="entry name" value="PyrdxlP-dep_Trfase"/>
</dbReference>
<feature type="modified residue" description="N6-(pyridoxal phosphate)lysine" evidence="4">
    <location>
        <position position="181"/>
    </location>
</feature>
<dbReference type="SUPFAM" id="SSF53383">
    <property type="entry name" value="PLP-dependent transferases"/>
    <property type="match status" value="1"/>
</dbReference>
<dbReference type="Pfam" id="PF01041">
    <property type="entry name" value="DegT_DnrJ_EryC1"/>
    <property type="match status" value="1"/>
</dbReference>
<evidence type="ECO:0000256" key="1">
    <source>
        <dbReference type="ARBA" id="ARBA00022898"/>
    </source>
</evidence>
<dbReference type="InterPro" id="IPR015422">
    <property type="entry name" value="PyrdxlP-dep_Trfase_small"/>
</dbReference>
<protein>
    <submittedName>
        <fullName evidence="6">Aminotransferase DegT</fullName>
    </submittedName>
</protein>
<name>A0A370DTI5_9GAMM</name>
<comment type="similarity">
    <text evidence="2 5">Belongs to the DegT/DnrJ/EryC1 family.</text>
</comment>
<dbReference type="Gene3D" id="3.40.640.10">
    <property type="entry name" value="Type I PLP-dependent aspartate aminotransferase-like (Major domain)"/>
    <property type="match status" value="1"/>
</dbReference>
<reference evidence="6 7" key="1">
    <citation type="journal article" date="2018" name="ISME J.">
        <title>Endosymbiont genomes yield clues of tubeworm success.</title>
        <authorList>
            <person name="Li Y."/>
            <person name="Liles M.R."/>
            <person name="Halanych K.M."/>
        </authorList>
    </citation>
    <scope>NUCLEOTIDE SEQUENCE [LARGE SCALE GENOMIC DNA]</scope>
    <source>
        <strain evidence="6">A1462</strain>
    </source>
</reference>
<evidence type="ECO:0000313" key="7">
    <source>
        <dbReference type="Proteomes" id="UP000254771"/>
    </source>
</evidence>
<dbReference type="CDD" id="cd00616">
    <property type="entry name" value="AHBA_syn"/>
    <property type="match status" value="1"/>
</dbReference>
<accession>A0A370DTI5</accession>
<keyword evidence="6" id="KW-0032">Aminotransferase</keyword>
<feature type="active site" description="Proton acceptor" evidence="3">
    <location>
        <position position="181"/>
    </location>
</feature>
<keyword evidence="1 4" id="KW-0663">Pyridoxal phosphate</keyword>
<evidence type="ECO:0000256" key="3">
    <source>
        <dbReference type="PIRSR" id="PIRSR000390-1"/>
    </source>
</evidence>
<dbReference type="GO" id="GO:0000271">
    <property type="term" value="P:polysaccharide biosynthetic process"/>
    <property type="evidence" value="ECO:0007669"/>
    <property type="project" value="TreeGrafter"/>
</dbReference>
<comment type="caution">
    <text evidence="6">The sequence shown here is derived from an EMBL/GenBank/DDBJ whole genome shotgun (WGS) entry which is preliminary data.</text>
</comment>
<dbReference type="PIRSF" id="PIRSF000390">
    <property type="entry name" value="PLP_StrS"/>
    <property type="match status" value="1"/>
</dbReference>
<proteinExistence type="inferred from homology"/>
<dbReference type="Proteomes" id="UP000254771">
    <property type="component" value="Unassembled WGS sequence"/>
</dbReference>
<gene>
    <name evidence="6" type="ORF">DIZ78_00905</name>
</gene>
<keyword evidence="6" id="KW-0808">Transferase</keyword>
<dbReference type="Gene3D" id="3.90.1150.10">
    <property type="entry name" value="Aspartate Aminotransferase, domain 1"/>
    <property type="match status" value="1"/>
</dbReference>
<keyword evidence="7" id="KW-1185">Reference proteome</keyword>
<dbReference type="EMBL" id="QFXE01000001">
    <property type="protein sequence ID" value="RDH88524.1"/>
    <property type="molecule type" value="Genomic_DNA"/>
</dbReference>
<sequence>MLPFTRPTVGEEEQQAIKEVLESGWITTGPKVKAFEEALEAYIGGGVLVRAFNSGTSALEAALIASGVGSGDEVILPAMSFTASANVIVRVGATPVFVDVDLVSRNLTVKAVEAALTPRTRAIMPVHFAGLAVEMHAIYDLAERNNLVVIEDAAQAIGTGIGGHKVGASGNPVCFSFHPNKNITTIEGGALASSDPQFIRRIERIRFHGIERDDEGGMDVPEWGGKMNMPDVGAAMGLVQLPKLEDFNHRRRELALRYIKRLPKHSAMVIPKDVPGHSWHMFAVCIDYLSLGTSRKAFQEQLQMMGVGTGIHYPAMHLFSLYRHYGYGPGDFPVAERIGKQTLTLPLFPAMSDEDVDQVCDALNKLLSGEVTP</sequence>
<dbReference type="GO" id="GO:0030170">
    <property type="term" value="F:pyridoxal phosphate binding"/>
    <property type="evidence" value="ECO:0007669"/>
    <property type="project" value="TreeGrafter"/>
</dbReference>
<evidence type="ECO:0000256" key="2">
    <source>
        <dbReference type="ARBA" id="ARBA00037999"/>
    </source>
</evidence>
<dbReference type="AlphaFoldDB" id="A0A370DTI5"/>
<organism evidence="6 7">
    <name type="scientific">endosymbiont of Escarpia spicata</name>
    <dbReference type="NCBI Taxonomy" id="2200908"/>
    <lineage>
        <taxon>Bacteria</taxon>
        <taxon>Pseudomonadati</taxon>
        <taxon>Pseudomonadota</taxon>
        <taxon>Gammaproteobacteria</taxon>
        <taxon>sulfur-oxidizing symbionts</taxon>
    </lineage>
</organism>
<dbReference type="GO" id="GO:0008483">
    <property type="term" value="F:transaminase activity"/>
    <property type="evidence" value="ECO:0007669"/>
    <property type="project" value="UniProtKB-KW"/>
</dbReference>
<dbReference type="PANTHER" id="PTHR30244:SF34">
    <property type="entry name" value="DTDP-4-AMINO-4,6-DIDEOXYGALACTOSE TRANSAMINASE"/>
    <property type="match status" value="1"/>
</dbReference>
<dbReference type="InterPro" id="IPR000653">
    <property type="entry name" value="DegT/StrS_aminotransferase"/>
</dbReference>
<evidence type="ECO:0000256" key="5">
    <source>
        <dbReference type="RuleBase" id="RU004508"/>
    </source>
</evidence>
<dbReference type="InterPro" id="IPR015421">
    <property type="entry name" value="PyrdxlP-dep_Trfase_major"/>
</dbReference>
<evidence type="ECO:0000313" key="6">
    <source>
        <dbReference type="EMBL" id="RDH88524.1"/>
    </source>
</evidence>
<dbReference type="PANTHER" id="PTHR30244">
    <property type="entry name" value="TRANSAMINASE"/>
    <property type="match status" value="1"/>
</dbReference>
<evidence type="ECO:0000256" key="4">
    <source>
        <dbReference type="PIRSR" id="PIRSR000390-2"/>
    </source>
</evidence>